<gene>
    <name evidence="1" type="ORF">QYM36_001476</name>
</gene>
<protein>
    <submittedName>
        <fullName evidence="1">Uncharacterized protein</fullName>
    </submittedName>
</protein>
<organism evidence="1 2">
    <name type="scientific">Artemia franciscana</name>
    <name type="common">Brine shrimp</name>
    <name type="synonym">Artemia sanfranciscana</name>
    <dbReference type="NCBI Taxonomy" id="6661"/>
    <lineage>
        <taxon>Eukaryota</taxon>
        <taxon>Metazoa</taxon>
        <taxon>Ecdysozoa</taxon>
        <taxon>Arthropoda</taxon>
        <taxon>Crustacea</taxon>
        <taxon>Branchiopoda</taxon>
        <taxon>Anostraca</taxon>
        <taxon>Artemiidae</taxon>
        <taxon>Artemia</taxon>
    </lineage>
</organism>
<comment type="caution">
    <text evidence="1">The sequence shown here is derived from an EMBL/GenBank/DDBJ whole genome shotgun (WGS) entry which is preliminary data.</text>
</comment>
<sequence length="90" mass="10242">MSSNIVATESDTNDGEDAASAMEIDIKEDPDKIYESWDVRFKTLLHRSRNTNRENIAHMPFIQLDITIHPVSSALITHGAKQLKTQEFWA</sequence>
<accession>A0AA88IE81</accession>
<evidence type="ECO:0000313" key="1">
    <source>
        <dbReference type="EMBL" id="KAK2725031.1"/>
    </source>
</evidence>
<dbReference type="Proteomes" id="UP001187531">
    <property type="component" value="Unassembled WGS sequence"/>
</dbReference>
<evidence type="ECO:0000313" key="2">
    <source>
        <dbReference type="Proteomes" id="UP001187531"/>
    </source>
</evidence>
<dbReference type="AlphaFoldDB" id="A0AA88IE81"/>
<proteinExistence type="predicted"/>
<keyword evidence="2" id="KW-1185">Reference proteome</keyword>
<reference evidence="1" key="1">
    <citation type="submission" date="2023-07" db="EMBL/GenBank/DDBJ databases">
        <title>Chromosome-level genome assembly of Artemia franciscana.</title>
        <authorList>
            <person name="Jo E."/>
        </authorList>
    </citation>
    <scope>NUCLEOTIDE SEQUENCE</scope>
    <source>
        <tissue evidence="1">Whole body</tissue>
    </source>
</reference>
<dbReference type="EMBL" id="JAVRJZ010000003">
    <property type="protein sequence ID" value="KAK2725031.1"/>
    <property type="molecule type" value="Genomic_DNA"/>
</dbReference>
<name>A0AA88IE81_ARTSF</name>